<reference evidence="1 2" key="1">
    <citation type="journal article" date="2018" name="Front. Plant Sci.">
        <title>Red Clover (Trifolium pratense) and Zigzag Clover (T. medium) - A Picture of Genomic Similarities and Differences.</title>
        <authorList>
            <person name="Dluhosova J."/>
            <person name="Istvanek J."/>
            <person name="Nedelnik J."/>
            <person name="Repkova J."/>
        </authorList>
    </citation>
    <scope>NUCLEOTIDE SEQUENCE [LARGE SCALE GENOMIC DNA]</scope>
    <source>
        <strain evidence="2">cv. 10/8</strain>
        <tissue evidence="1">Leaf</tissue>
    </source>
</reference>
<feature type="non-terminal residue" evidence="1">
    <location>
        <position position="1"/>
    </location>
</feature>
<comment type="caution">
    <text evidence="1">The sequence shown here is derived from an EMBL/GenBank/DDBJ whole genome shotgun (WGS) entry which is preliminary data.</text>
</comment>
<dbReference type="EMBL" id="LXQA010327344">
    <property type="protein sequence ID" value="MCI44193.1"/>
    <property type="molecule type" value="Genomic_DNA"/>
</dbReference>
<keyword evidence="2" id="KW-1185">Reference proteome</keyword>
<evidence type="ECO:0000313" key="1">
    <source>
        <dbReference type="EMBL" id="MCI44193.1"/>
    </source>
</evidence>
<evidence type="ECO:0000313" key="2">
    <source>
        <dbReference type="Proteomes" id="UP000265520"/>
    </source>
</evidence>
<protein>
    <submittedName>
        <fullName evidence="1">Uncharacterized protein</fullName>
    </submittedName>
</protein>
<accession>A0A392S5I1</accession>
<sequence length="66" mass="6902">ACRTSISSCAGHDVSLGRDNFHKGVVENNGRTELKTVVGDKTRVASGTGGSSELEGVRVGEVLLRM</sequence>
<organism evidence="1 2">
    <name type="scientific">Trifolium medium</name>
    <dbReference type="NCBI Taxonomy" id="97028"/>
    <lineage>
        <taxon>Eukaryota</taxon>
        <taxon>Viridiplantae</taxon>
        <taxon>Streptophyta</taxon>
        <taxon>Embryophyta</taxon>
        <taxon>Tracheophyta</taxon>
        <taxon>Spermatophyta</taxon>
        <taxon>Magnoliopsida</taxon>
        <taxon>eudicotyledons</taxon>
        <taxon>Gunneridae</taxon>
        <taxon>Pentapetalae</taxon>
        <taxon>rosids</taxon>
        <taxon>fabids</taxon>
        <taxon>Fabales</taxon>
        <taxon>Fabaceae</taxon>
        <taxon>Papilionoideae</taxon>
        <taxon>50 kb inversion clade</taxon>
        <taxon>NPAAA clade</taxon>
        <taxon>Hologalegina</taxon>
        <taxon>IRL clade</taxon>
        <taxon>Trifolieae</taxon>
        <taxon>Trifolium</taxon>
    </lineage>
</organism>
<name>A0A392S5I1_9FABA</name>
<dbReference type="AlphaFoldDB" id="A0A392S5I1"/>
<dbReference type="Proteomes" id="UP000265520">
    <property type="component" value="Unassembled WGS sequence"/>
</dbReference>
<proteinExistence type="predicted"/>